<dbReference type="Proteomes" id="UP001139263">
    <property type="component" value="Unassembled WGS sequence"/>
</dbReference>
<sequence>MVYLCKYCHSVLGQIDAHHAMVEQLGFSILTDDEKADMMTVDEALQTTYVKTVCEHCEAALRYNPELILSHTPLQ</sequence>
<protein>
    <recommendedName>
        <fullName evidence="3">Anti-sigma-F factor Fin family protein</fullName>
    </recommendedName>
</protein>
<evidence type="ECO:0000313" key="2">
    <source>
        <dbReference type="Proteomes" id="UP001139263"/>
    </source>
</evidence>
<dbReference type="AlphaFoldDB" id="A0A9X1V893"/>
<gene>
    <name evidence="1" type="ORF">MM817_00880</name>
</gene>
<evidence type="ECO:0000313" key="1">
    <source>
        <dbReference type="EMBL" id="MCI0182615.1"/>
    </source>
</evidence>
<name>A0A9X1V893_9BACL</name>
<dbReference type="RefSeq" id="WP_241712285.1">
    <property type="nucleotide sequence ID" value="NZ_JALBUF010000001.1"/>
</dbReference>
<comment type="caution">
    <text evidence="1">The sequence shown here is derived from an EMBL/GenBank/DDBJ whole genome shotgun (WGS) entry which is preliminary data.</text>
</comment>
<dbReference type="Pfam" id="PF10955">
    <property type="entry name" value="Fin"/>
    <property type="match status" value="1"/>
</dbReference>
<reference evidence="1" key="1">
    <citation type="submission" date="2022-03" db="EMBL/GenBank/DDBJ databases">
        <title>Draft Genome Sequence of Firmicute Strain S0AB, a Heterotrophic Iron/Sulfur-Oxidizing Extreme Acidophile.</title>
        <authorList>
            <person name="Vergara E."/>
            <person name="Pakostova E."/>
            <person name="Johnson D.B."/>
            <person name="Holmes D.S."/>
        </authorList>
    </citation>
    <scope>NUCLEOTIDE SEQUENCE</scope>
    <source>
        <strain evidence="1">S0AB</strain>
    </source>
</reference>
<organism evidence="1 2">
    <name type="scientific">Sulfoacidibacillus ferrooxidans</name>
    <dbReference type="NCBI Taxonomy" id="2005001"/>
    <lineage>
        <taxon>Bacteria</taxon>
        <taxon>Bacillati</taxon>
        <taxon>Bacillota</taxon>
        <taxon>Bacilli</taxon>
        <taxon>Bacillales</taxon>
        <taxon>Alicyclobacillaceae</taxon>
        <taxon>Sulfoacidibacillus</taxon>
    </lineage>
</organism>
<proteinExistence type="predicted"/>
<dbReference type="InterPro" id="IPR020115">
    <property type="entry name" value="Fin"/>
</dbReference>
<evidence type="ECO:0008006" key="3">
    <source>
        <dbReference type="Google" id="ProtNLM"/>
    </source>
</evidence>
<dbReference type="EMBL" id="JALBUF010000001">
    <property type="protein sequence ID" value="MCI0182615.1"/>
    <property type="molecule type" value="Genomic_DNA"/>
</dbReference>
<accession>A0A9X1V893</accession>
<dbReference type="GO" id="GO:0010468">
    <property type="term" value="P:regulation of gene expression"/>
    <property type="evidence" value="ECO:0007669"/>
    <property type="project" value="InterPro"/>
</dbReference>
<keyword evidence="2" id="KW-1185">Reference proteome</keyword>